<protein>
    <submittedName>
        <fullName evidence="11">Condensin complex subunit 3</fullName>
    </submittedName>
</protein>
<dbReference type="InterPro" id="IPR016024">
    <property type="entry name" value="ARM-type_fold"/>
</dbReference>
<keyword evidence="3" id="KW-0158">Chromosome</keyword>
<evidence type="ECO:0000256" key="9">
    <source>
        <dbReference type="SAM" id="MobiDB-lite"/>
    </source>
</evidence>
<evidence type="ECO:0000256" key="1">
    <source>
        <dbReference type="ARBA" id="ARBA00004286"/>
    </source>
</evidence>
<dbReference type="AlphaFoldDB" id="A0AAD9VG27"/>
<proteinExistence type="inferred from homology"/>
<evidence type="ECO:0000256" key="5">
    <source>
        <dbReference type="ARBA" id="ARBA00022776"/>
    </source>
</evidence>
<name>A0AAD9VG27_ACRCE</name>
<dbReference type="Gene3D" id="1.25.10.10">
    <property type="entry name" value="Leucine-rich Repeat Variant"/>
    <property type="match status" value="1"/>
</dbReference>
<dbReference type="Pfam" id="PF02151">
    <property type="entry name" value="UVR"/>
    <property type="match status" value="1"/>
</dbReference>
<dbReference type="PANTHER" id="PTHR14418">
    <property type="entry name" value="CONDENSIN COMPLEX SUBUNIT 3-RELATED"/>
    <property type="match status" value="1"/>
</dbReference>
<keyword evidence="5" id="KW-0498">Mitosis</keyword>
<comment type="similarity">
    <text evidence="2">Belongs to the CND3 (condensin subunit 3) family.</text>
</comment>
<evidence type="ECO:0000256" key="8">
    <source>
        <dbReference type="SAM" id="Coils"/>
    </source>
</evidence>
<feature type="region of interest" description="Disordered" evidence="9">
    <location>
        <begin position="634"/>
        <end position="679"/>
    </location>
</feature>
<comment type="subcellular location">
    <subcellularLocation>
        <location evidence="1">Chromosome</location>
    </subcellularLocation>
</comment>
<dbReference type="InterPro" id="IPR001943">
    <property type="entry name" value="UVR_dom"/>
</dbReference>
<dbReference type="Pfam" id="PF12719">
    <property type="entry name" value="Cnd3"/>
    <property type="match status" value="1"/>
</dbReference>
<dbReference type="EMBL" id="JARQWQ010000003">
    <property type="protein sequence ID" value="KAK2573166.1"/>
    <property type="molecule type" value="Genomic_DNA"/>
</dbReference>
<evidence type="ECO:0000256" key="7">
    <source>
        <dbReference type="ARBA" id="ARBA00023306"/>
    </source>
</evidence>
<dbReference type="InterPro" id="IPR027165">
    <property type="entry name" value="CND3"/>
</dbReference>
<dbReference type="GO" id="GO:0007076">
    <property type="term" value="P:mitotic chromosome condensation"/>
    <property type="evidence" value="ECO:0007669"/>
    <property type="project" value="InterPro"/>
</dbReference>
<keyword evidence="8" id="KW-0175">Coiled coil</keyword>
<evidence type="ECO:0000256" key="3">
    <source>
        <dbReference type="ARBA" id="ARBA00022454"/>
    </source>
</evidence>
<dbReference type="Gene3D" id="4.10.860.10">
    <property type="entry name" value="UVR domain"/>
    <property type="match status" value="1"/>
</dbReference>
<gene>
    <name evidence="11" type="ORF">P5673_002214</name>
</gene>
<evidence type="ECO:0000259" key="10">
    <source>
        <dbReference type="PROSITE" id="PS50151"/>
    </source>
</evidence>
<evidence type="ECO:0000256" key="2">
    <source>
        <dbReference type="ARBA" id="ARBA00006533"/>
    </source>
</evidence>
<dbReference type="GO" id="GO:0000796">
    <property type="term" value="C:condensin complex"/>
    <property type="evidence" value="ECO:0007669"/>
    <property type="project" value="InterPro"/>
</dbReference>
<reference evidence="11" key="1">
    <citation type="journal article" date="2023" name="G3 (Bethesda)">
        <title>Whole genome assembly and annotation of the endangered Caribbean coral Acropora cervicornis.</title>
        <authorList>
            <person name="Selwyn J.D."/>
            <person name="Vollmer S.V."/>
        </authorList>
    </citation>
    <scope>NUCLEOTIDE SEQUENCE</scope>
    <source>
        <strain evidence="11">K2</strain>
    </source>
</reference>
<evidence type="ECO:0000313" key="12">
    <source>
        <dbReference type="Proteomes" id="UP001249851"/>
    </source>
</evidence>
<dbReference type="SUPFAM" id="SSF48371">
    <property type="entry name" value="ARM repeat"/>
    <property type="match status" value="1"/>
</dbReference>
<feature type="coiled-coil region" evidence="8">
    <location>
        <begin position="503"/>
        <end position="530"/>
    </location>
</feature>
<reference evidence="11" key="2">
    <citation type="journal article" date="2023" name="Science">
        <title>Genomic signatures of disease resistance in endangered staghorn corals.</title>
        <authorList>
            <person name="Vollmer S.V."/>
            <person name="Selwyn J.D."/>
            <person name="Despard B.A."/>
            <person name="Roesel C.L."/>
        </authorList>
    </citation>
    <scope>NUCLEOTIDE SEQUENCE</scope>
    <source>
        <strain evidence="11">K2</strain>
    </source>
</reference>
<dbReference type="GO" id="GO:0000793">
    <property type="term" value="C:condensed chromosome"/>
    <property type="evidence" value="ECO:0007669"/>
    <property type="project" value="TreeGrafter"/>
</dbReference>
<comment type="caution">
    <text evidence="11">The sequence shown here is derived from an EMBL/GenBank/DDBJ whole genome shotgun (WGS) entry which is preliminary data.</text>
</comment>
<feature type="domain" description="UVR" evidence="10">
    <location>
        <begin position="488"/>
        <end position="523"/>
    </location>
</feature>
<dbReference type="GO" id="GO:0051301">
    <property type="term" value="P:cell division"/>
    <property type="evidence" value="ECO:0007669"/>
    <property type="project" value="UniProtKB-KW"/>
</dbReference>
<keyword evidence="12" id="KW-1185">Reference proteome</keyword>
<keyword evidence="4" id="KW-0132">Cell division</keyword>
<dbReference type="PROSITE" id="PS50151">
    <property type="entry name" value="UVR"/>
    <property type="match status" value="1"/>
</dbReference>
<dbReference type="InterPro" id="IPR011989">
    <property type="entry name" value="ARM-like"/>
</dbReference>
<keyword evidence="7" id="KW-0131">Cell cycle</keyword>
<evidence type="ECO:0000256" key="4">
    <source>
        <dbReference type="ARBA" id="ARBA00022618"/>
    </source>
</evidence>
<evidence type="ECO:0000256" key="6">
    <source>
        <dbReference type="ARBA" id="ARBA00023067"/>
    </source>
</evidence>
<keyword evidence="6" id="KW-0226">DNA condensation</keyword>
<accession>A0AAD9VG27</accession>
<dbReference type="Proteomes" id="UP001249851">
    <property type="component" value="Unassembled WGS sequence"/>
</dbReference>
<sequence length="874" mass="97550">MPARYDSVRSIFEEAQRGLQHSKKLLTELKKLHDNSTQDEFQESFLLHLKHAMVVFNRESTVERVIEFAAKYVTLKEHSVPAVQKGGQHSDDEEDDASNIFLDLIFGFLLDSHDAKDKAVRFRVCQLVNKILNNLDDDAVIDDKLADRIFETMLTRLYDKIPAVRVQAVAAVSRLQDPGDTECAVISTYLSLMSTDSSAEVRRAVLLNIAISAQTLEAIIGRTQDVTESVRKLAYRILAEKVNIKSFTIAQRVQLLCNGLRDRSEAINNICAKELLGNWLKSYDKDIIKLLKSLDVEGLTVEDLLEHIALLKKGQQDEGPVRIDYNSLDAETAFYWRCLGEHVKSMGVDGEQFLDELLPEVSGFCMYIQGYVEFSLRGQPSEQDSQETQHKFVIQQLLTLVAVVDLSDEVGRKNLCQMLHDLLVLPEIPESLVEVLHVRYIDVEPEESNRIQELVEIIADVRQPMVVIETAQNKEKKRLWELKIAGIHVKLNQLRDELEQCVTNQDFARAAELKQEITDLEEQKETLDSEENFFSQTGVATSGLNATLTTLVQTLLLPGVQNEDPSVRNMAVKCLGLCALLSCEFARTHLVLFLQVAQLDQELVRVTALQVVFDLLLTFGLEAFKVKASLPEQELSNVGGPSSPEQDSSEEEEAKEDEGDEANDSDCEHDADGDADDTQAPIVDTAASSNDLRNVAAEGLAKLLLSGRVLSAKLFVRLLLLWYNPTTEDDVNLRHCLGVFFPVFAFASRAPVSSPLASVNINNVAELLVELTNSKYLTKKTANSIDTTEVASIHVSLSLAVANEILSNPWAPGVRVLCKILAMMDLTGCAQSNIKEMKILTTRMMEEIDDSVSVRTLTKFQKFLLVLTDADNGS</sequence>
<feature type="compositionally biased region" description="Acidic residues" evidence="9">
    <location>
        <begin position="647"/>
        <end position="665"/>
    </location>
</feature>
<organism evidence="11 12">
    <name type="scientific">Acropora cervicornis</name>
    <name type="common">Staghorn coral</name>
    <dbReference type="NCBI Taxonomy" id="6130"/>
    <lineage>
        <taxon>Eukaryota</taxon>
        <taxon>Metazoa</taxon>
        <taxon>Cnidaria</taxon>
        <taxon>Anthozoa</taxon>
        <taxon>Hexacorallia</taxon>
        <taxon>Scleractinia</taxon>
        <taxon>Astrocoeniina</taxon>
        <taxon>Acroporidae</taxon>
        <taxon>Acropora</taxon>
    </lineage>
</organism>
<evidence type="ECO:0000313" key="11">
    <source>
        <dbReference type="EMBL" id="KAK2573166.1"/>
    </source>
</evidence>
<dbReference type="PANTHER" id="PTHR14418:SF5">
    <property type="entry name" value="CONDENSIN COMPLEX SUBUNIT 3"/>
    <property type="match status" value="1"/>
</dbReference>
<dbReference type="InterPro" id="IPR025977">
    <property type="entry name" value="Cnd3_C"/>
</dbReference>